<dbReference type="PRINTS" id="PR00176">
    <property type="entry name" value="NANEUSMPORT"/>
</dbReference>
<dbReference type="InterPro" id="IPR037272">
    <property type="entry name" value="SNS_sf"/>
</dbReference>
<feature type="transmembrane region" description="Helical" evidence="8">
    <location>
        <begin position="128"/>
        <end position="149"/>
    </location>
</feature>
<dbReference type="PANTHER" id="PTHR11616:SF326">
    <property type="entry name" value="SODIUM-DEPENDENT TRANSPORTER SNF-5"/>
    <property type="match status" value="1"/>
</dbReference>
<keyword evidence="10" id="KW-1185">Reference proteome</keyword>
<accession>A0A0N4WU06</accession>
<evidence type="ECO:0000256" key="8">
    <source>
        <dbReference type="SAM" id="Phobius"/>
    </source>
</evidence>
<reference evidence="11" key="1">
    <citation type="submission" date="2017-02" db="UniProtKB">
        <authorList>
            <consortium name="WormBaseParasite"/>
        </authorList>
    </citation>
    <scope>IDENTIFICATION</scope>
</reference>
<reference evidence="9 10" key="2">
    <citation type="submission" date="2018-11" db="EMBL/GenBank/DDBJ databases">
        <authorList>
            <consortium name="Pathogen Informatics"/>
        </authorList>
    </citation>
    <scope>NUCLEOTIDE SEQUENCE [LARGE SCALE GENOMIC DNA]</scope>
    <source>
        <strain evidence="9 10">MHpl1</strain>
    </source>
</reference>
<evidence type="ECO:0000256" key="3">
    <source>
        <dbReference type="ARBA" id="ARBA00022692"/>
    </source>
</evidence>
<keyword evidence="6 8" id="KW-0472">Membrane</keyword>
<proteinExistence type="predicted"/>
<evidence type="ECO:0000313" key="9">
    <source>
        <dbReference type="EMBL" id="VDO55360.1"/>
    </source>
</evidence>
<evidence type="ECO:0000256" key="5">
    <source>
        <dbReference type="ARBA" id="ARBA00022989"/>
    </source>
</evidence>
<gene>
    <name evidence="9" type="ORF">HPLM_LOCUS15095</name>
</gene>
<dbReference type="GO" id="GO:0005332">
    <property type="term" value="F:gamma-aminobutyric acid:sodium:chloride symporter activity"/>
    <property type="evidence" value="ECO:0007669"/>
    <property type="project" value="TreeGrafter"/>
</dbReference>
<dbReference type="WBParaSite" id="HPLM_0001510301-mRNA-1">
    <property type="protein sequence ID" value="HPLM_0001510301-mRNA-1"/>
    <property type="gene ID" value="HPLM_0001510301"/>
</dbReference>
<dbReference type="InterPro" id="IPR000175">
    <property type="entry name" value="Na/ntran_symport"/>
</dbReference>
<comment type="subcellular location">
    <subcellularLocation>
        <location evidence="1">Membrane</location>
        <topology evidence="1">Multi-pass membrane protein</topology>
    </subcellularLocation>
</comment>
<feature type="transmembrane region" description="Helical" evidence="8">
    <location>
        <begin position="372"/>
        <end position="390"/>
    </location>
</feature>
<protein>
    <submittedName>
        <fullName evidence="11">Transporter</fullName>
    </submittedName>
</protein>
<dbReference type="Pfam" id="PF00209">
    <property type="entry name" value="SNF"/>
    <property type="match status" value="2"/>
</dbReference>
<dbReference type="STRING" id="6290.A0A0N4WU06"/>
<dbReference type="EMBL" id="UZAF01018831">
    <property type="protein sequence ID" value="VDO55360.1"/>
    <property type="molecule type" value="Genomic_DNA"/>
</dbReference>
<evidence type="ECO:0000256" key="6">
    <source>
        <dbReference type="ARBA" id="ARBA00023136"/>
    </source>
</evidence>
<dbReference type="GO" id="GO:0043005">
    <property type="term" value="C:neuron projection"/>
    <property type="evidence" value="ECO:0007669"/>
    <property type="project" value="TreeGrafter"/>
</dbReference>
<feature type="binding site" evidence="7">
    <location>
        <position position="29"/>
    </location>
    <ligand>
        <name>Na(+)</name>
        <dbReference type="ChEBI" id="CHEBI:29101"/>
        <label>1</label>
    </ligand>
</feature>
<evidence type="ECO:0000313" key="11">
    <source>
        <dbReference type="WBParaSite" id="HPLM_0001510301-mRNA-1"/>
    </source>
</evidence>
<organism evidence="11">
    <name type="scientific">Haemonchus placei</name>
    <name type="common">Barber's pole worm</name>
    <dbReference type="NCBI Taxonomy" id="6290"/>
    <lineage>
        <taxon>Eukaryota</taxon>
        <taxon>Metazoa</taxon>
        <taxon>Ecdysozoa</taxon>
        <taxon>Nematoda</taxon>
        <taxon>Chromadorea</taxon>
        <taxon>Rhabditida</taxon>
        <taxon>Rhabditina</taxon>
        <taxon>Rhabditomorpha</taxon>
        <taxon>Strongyloidea</taxon>
        <taxon>Trichostrongylidae</taxon>
        <taxon>Haemonchus</taxon>
    </lineage>
</organism>
<evidence type="ECO:0000313" key="10">
    <source>
        <dbReference type="Proteomes" id="UP000268014"/>
    </source>
</evidence>
<evidence type="ECO:0000256" key="7">
    <source>
        <dbReference type="PIRSR" id="PIRSR600175-1"/>
    </source>
</evidence>
<evidence type="ECO:0000256" key="1">
    <source>
        <dbReference type="ARBA" id="ARBA00004141"/>
    </source>
</evidence>
<keyword evidence="5 8" id="KW-1133">Transmembrane helix</keyword>
<keyword evidence="4" id="KW-0769">Symport</keyword>
<evidence type="ECO:0000256" key="2">
    <source>
        <dbReference type="ARBA" id="ARBA00022448"/>
    </source>
</evidence>
<feature type="transmembrane region" description="Helical" evidence="8">
    <location>
        <begin position="43"/>
        <end position="67"/>
    </location>
</feature>
<dbReference type="GO" id="GO:0005886">
    <property type="term" value="C:plasma membrane"/>
    <property type="evidence" value="ECO:0007669"/>
    <property type="project" value="TreeGrafter"/>
</dbReference>
<feature type="transmembrane region" description="Helical" evidence="8">
    <location>
        <begin position="231"/>
        <end position="252"/>
    </location>
</feature>
<evidence type="ECO:0000256" key="4">
    <source>
        <dbReference type="ARBA" id="ARBA00022847"/>
    </source>
</evidence>
<dbReference type="PANTHER" id="PTHR11616">
    <property type="entry name" value="SODIUM/CHLORIDE DEPENDENT TRANSPORTER"/>
    <property type="match status" value="1"/>
</dbReference>
<feature type="transmembrane region" description="Helical" evidence="8">
    <location>
        <begin position="181"/>
        <end position="199"/>
    </location>
</feature>
<feature type="binding site" evidence="7">
    <location>
        <position position="25"/>
    </location>
    <ligand>
        <name>Na(+)</name>
        <dbReference type="ChEBI" id="CHEBI:29101"/>
        <label>1</label>
    </ligand>
</feature>
<feature type="transmembrane region" description="Helical" evidence="8">
    <location>
        <begin position="264"/>
        <end position="285"/>
    </location>
</feature>
<dbReference type="OrthoDB" id="6581954at2759"/>
<feature type="transmembrane region" description="Helical" evidence="8">
    <location>
        <begin position="333"/>
        <end position="352"/>
    </location>
</feature>
<feature type="transmembrane region" description="Helical" evidence="8">
    <location>
        <begin position="12"/>
        <end position="31"/>
    </location>
</feature>
<dbReference type="Proteomes" id="UP000268014">
    <property type="component" value="Unassembled WGS sequence"/>
</dbReference>
<keyword evidence="7" id="KW-0479">Metal-binding</keyword>
<keyword evidence="7" id="KW-0915">Sodium</keyword>
<sequence>MTTDQSRGAWGSQLQFILTCISFSVGLGNLWRFPSTAYENGGVVFVIPYVICSALVGLPCLYLEFLIGQLTQSGPSKAFRYFIPASQDCNDGSITFSTSRTNSSLAAQEFFRYRLFIENADGMEREGVFNWEIFIALSISWVITCLCLIKGVSVIGRISYLTATLPYIIICNYLHKTCSLIDVVTVLFISTSFKAIMLVRGVTMDGAKGGIEYLLHPDMNKLWKLTTWVEAAKQLCFSIGIGYGGLLALASYNKKGHNCFRDAVAVIIFDGLMSMIGSVAVFSVIGQLSALSGKPVETIFSYEGPSHLQRDIKEGLDSKTNTWVMRIFGPSGYMIMACWAFFTPIMLSIIVVLGVRDDLGKASDDQNLWLEYLPFMAIPIFTIINIFTFIRRGKNLKDVFRVQAILRPPKIAITNNKVHQEMEQAINGWDEWKA</sequence>
<dbReference type="AlphaFoldDB" id="A0A0N4WU06"/>
<keyword evidence="3 8" id="KW-0812">Transmembrane</keyword>
<dbReference type="PROSITE" id="PS50267">
    <property type="entry name" value="NA_NEUROTRAN_SYMP_3"/>
    <property type="match status" value="1"/>
</dbReference>
<keyword evidence="2" id="KW-0813">Transport</keyword>
<name>A0A0N4WU06_HAEPC</name>
<dbReference type="SUPFAM" id="SSF161070">
    <property type="entry name" value="SNF-like"/>
    <property type="match status" value="1"/>
</dbReference>
<dbReference type="GO" id="GO:0046872">
    <property type="term" value="F:metal ion binding"/>
    <property type="evidence" value="ECO:0007669"/>
    <property type="project" value="UniProtKB-KW"/>
</dbReference>
<feature type="binding site" evidence="7">
    <location>
        <position position="238"/>
    </location>
    <ligand>
        <name>Na(+)</name>
        <dbReference type="ChEBI" id="CHEBI:29101"/>
        <label>1</label>
    </ligand>
</feature>